<proteinExistence type="predicted"/>
<dbReference type="EMBL" id="BDGG01000004">
    <property type="protein sequence ID" value="GAU97607.1"/>
    <property type="molecule type" value="Genomic_DNA"/>
</dbReference>
<accession>A0A1D1VCZ0</accession>
<dbReference type="AlphaFoldDB" id="A0A1D1VCZ0"/>
<name>A0A1D1VCZ0_RAMVA</name>
<reference evidence="1 2" key="1">
    <citation type="journal article" date="2016" name="Nat. Commun.">
        <title>Extremotolerant tardigrade genome and improved radiotolerance of human cultured cells by tardigrade-unique protein.</title>
        <authorList>
            <person name="Hashimoto T."/>
            <person name="Horikawa D.D."/>
            <person name="Saito Y."/>
            <person name="Kuwahara H."/>
            <person name="Kozuka-Hata H."/>
            <person name="Shin-I T."/>
            <person name="Minakuchi Y."/>
            <person name="Ohishi K."/>
            <person name="Motoyama A."/>
            <person name="Aizu T."/>
            <person name="Enomoto A."/>
            <person name="Kondo K."/>
            <person name="Tanaka S."/>
            <person name="Hara Y."/>
            <person name="Koshikawa S."/>
            <person name="Sagara H."/>
            <person name="Miura T."/>
            <person name="Yokobori S."/>
            <person name="Miyagawa K."/>
            <person name="Suzuki Y."/>
            <person name="Kubo T."/>
            <person name="Oyama M."/>
            <person name="Kohara Y."/>
            <person name="Fujiyama A."/>
            <person name="Arakawa K."/>
            <person name="Katayama T."/>
            <person name="Toyoda A."/>
            <person name="Kunieda T."/>
        </authorList>
    </citation>
    <scope>NUCLEOTIDE SEQUENCE [LARGE SCALE GENOMIC DNA]</scope>
    <source>
        <strain evidence="1 2">YOKOZUNA-1</strain>
    </source>
</reference>
<dbReference type="Proteomes" id="UP000186922">
    <property type="component" value="Unassembled WGS sequence"/>
</dbReference>
<evidence type="ECO:0000313" key="1">
    <source>
        <dbReference type="EMBL" id="GAU97607.1"/>
    </source>
</evidence>
<gene>
    <name evidence="1" type="primary">RvY_08877-1</name>
    <name evidence="1" type="synonym">RvY_08877.1</name>
    <name evidence="1" type="ORF">RvY_08877</name>
</gene>
<keyword evidence="2" id="KW-1185">Reference proteome</keyword>
<comment type="caution">
    <text evidence="1">The sequence shown here is derived from an EMBL/GenBank/DDBJ whole genome shotgun (WGS) entry which is preliminary data.</text>
</comment>
<organism evidence="1 2">
    <name type="scientific">Ramazzottius varieornatus</name>
    <name type="common">Water bear</name>
    <name type="synonym">Tardigrade</name>
    <dbReference type="NCBI Taxonomy" id="947166"/>
    <lineage>
        <taxon>Eukaryota</taxon>
        <taxon>Metazoa</taxon>
        <taxon>Ecdysozoa</taxon>
        <taxon>Tardigrada</taxon>
        <taxon>Eutardigrada</taxon>
        <taxon>Parachela</taxon>
        <taxon>Hypsibioidea</taxon>
        <taxon>Ramazzottiidae</taxon>
        <taxon>Ramazzottius</taxon>
    </lineage>
</organism>
<sequence>MELIRQMHFIEAMNNFNLSITYIAGFGNSIADSVSRCNWKQFRSLHPTALEEPVKVDCGLDFLKRALQSDHVPRSEDSTVFRDGSQMDTLQLPPEEYTMLDHDTTCLSA</sequence>
<protein>
    <submittedName>
        <fullName evidence="1">Uncharacterized protein</fullName>
    </submittedName>
</protein>
<evidence type="ECO:0000313" key="2">
    <source>
        <dbReference type="Proteomes" id="UP000186922"/>
    </source>
</evidence>